<evidence type="ECO:0000256" key="2">
    <source>
        <dbReference type="ARBA" id="ARBA00022606"/>
    </source>
</evidence>
<gene>
    <name evidence="6" type="ORF">THSYN_20990</name>
</gene>
<accession>A0A2K8UC44</accession>
<dbReference type="Pfam" id="PF00360">
    <property type="entry name" value="PHY"/>
    <property type="match status" value="1"/>
</dbReference>
<dbReference type="SUPFAM" id="SSF55785">
    <property type="entry name" value="PYP-like sensor domain (PAS domain)"/>
    <property type="match status" value="1"/>
</dbReference>
<protein>
    <recommendedName>
        <fullName evidence="5">Phytochrome chromophore attachment site domain-containing protein</fullName>
    </recommendedName>
</protein>
<evidence type="ECO:0000256" key="3">
    <source>
        <dbReference type="ARBA" id="ARBA00022991"/>
    </source>
</evidence>
<dbReference type="InterPro" id="IPR013654">
    <property type="entry name" value="PAS_2"/>
</dbReference>
<keyword evidence="2" id="KW-0716">Sensory transduction</keyword>
<dbReference type="Gene3D" id="3.30.450.40">
    <property type="match status" value="2"/>
</dbReference>
<organism evidence="6 7">
    <name type="scientific">Candidatus Thiodictyon syntrophicum</name>
    <dbReference type="NCBI Taxonomy" id="1166950"/>
    <lineage>
        <taxon>Bacteria</taxon>
        <taxon>Pseudomonadati</taxon>
        <taxon>Pseudomonadota</taxon>
        <taxon>Gammaproteobacteria</taxon>
        <taxon>Chromatiales</taxon>
        <taxon>Chromatiaceae</taxon>
        <taxon>Thiodictyon</taxon>
    </lineage>
</organism>
<sequence length="698" mass="75300">MPPAIDTAPPLPDLSQCEAEPIHIPGSIQPHGVLLALHGPTLRITQASTSTQALLGVAAQDLLGRDLATALDPALAAALGEALARDLDQVAPAAFDWQPPGGGQVFVGYVHESGPLTVLELEPAPAAPPALGDTLARAVERFSEVRAQPDLPTKLQRAAALFRHLTGYDRVMIYRFDADWHGEVIAEDRRTDLEAFLGLHYPASDIPPQARRLYLIRSPRVIVDIDHTPSPLLPTVDPVNGQPLDLSRSLLRSISPVHLEYLRNMGVQATLTVSLVRDGQLWGLIACHHYAPNPVSGVVRRIAAWMALDLANEIALADEVRARRYATHLKQSRDRILAAMRQGVRLPGLLRGPQLADILGVVGADGAALIRAAEVTTGGVTPDPRRILAIVAGLSARHPPGPLQLFATDCISEHLPETADLGATAAGVVLFPLDSARSLTLIWFRGEQLRQVSWGGNPDKAVEMTPDGRLTPRRSFAAWAQLVALRSPRWDPVELESARELGVLIDIEWRRVAEDALRASEEALKVSLAELQRHDAQMVALNQMNGLLLSCETRAEAYAVIAHGAALLFAPSAGGLAVIDGAPTELRRVAAWGAPERLAADFSLRDCWALRRGQPHEVDPSREEPDCQHFPGRAPTSYVCVPLNVRGTTLGLLHVGADEALSAAQFRELRTLAVTVGESIKLALSNLRLQEALRGNNP</sequence>
<dbReference type="Proteomes" id="UP000232638">
    <property type="component" value="Chromosome"/>
</dbReference>
<dbReference type="SUPFAM" id="SSF55781">
    <property type="entry name" value="GAF domain-like"/>
    <property type="match status" value="3"/>
</dbReference>
<dbReference type="Gene3D" id="3.30.450.270">
    <property type="match status" value="1"/>
</dbReference>
<dbReference type="RefSeq" id="WP_100920865.1">
    <property type="nucleotide sequence ID" value="NZ_CP020370.1"/>
</dbReference>
<dbReference type="Pfam" id="PF01590">
    <property type="entry name" value="GAF"/>
    <property type="match status" value="1"/>
</dbReference>
<dbReference type="InterPro" id="IPR029016">
    <property type="entry name" value="GAF-like_dom_sf"/>
</dbReference>
<dbReference type="GO" id="GO:0009881">
    <property type="term" value="F:photoreceptor activity"/>
    <property type="evidence" value="ECO:0007669"/>
    <property type="project" value="UniProtKB-KW"/>
</dbReference>
<dbReference type="PROSITE" id="PS50046">
    <property type="entry name" value="PHYTOCHROME_2"/>
    <property type="match status" value="1"/>
</dbReference>
<feature type="domain" description="Phytochrome chromophore attachment site" evidence="5">
    <location>
        <begin position="150"/>
        <end position="292"/>
    </location>
</feature>
<dbReference type="Pfam" id="PF08446">
    <property type="entry name" value="PAS_2"/>
    <property type="match status" value="1"/>
</dbReference>
<evidence type="ECO:0000313" key="7">
    <source>
        <dbReference type="Proteomes" id="UP000232638"/>
    </source>
</evidence>
<name>A0A2K8UC44_9GAMM</name>
<dbReference type="Gene3D" id="3.30.450.20">
    <property type="entry name" value="PAS domain"/>
    <property type="match status" value="1"/>
</dbReference>
<dbReference type="InterPro" id="IPR003018">
    <property type="entry name" value="GAF"/>
</dbReference>
<dbReference type="GO" id="GO:0006355">
    <property type="term" value="P:regulation of DNA-templated transcription"/>
    <property type="evidence" value="ECO:0007669"/>
    <property type="project" value="InterPro"/>
</dbReference>
<dbReference type="InterPro" id="IPR043150">
    <property type="entry name" value="Phytochrome_PHY_sf"/>
</dbReference>
<dbReference type="InterPro" id="IPR013515">
    <property type="entry name" value="Phytochrome_cen-reg"/>
</dbReference>
<dbReference type="SMART" id="SM00065">
    <property type="entry name" value="GAF"/>
    <property type="match status" value="2"/>
</dbReference>
<dbReference type="PANTHER" id="PTHR43065:SF42">
    <property type="entry name" value="TWO-COMPONENT SENSOR PPRA"/>
    <property type="match status" value="1"/>
</dbReference>
<evidence type="ECO:0000259" key="5">
    <source>
        <dbReference type="PROSITE" id="PS50046"/>
    </source>
</evidence>
<dbReference type="InterPro" id="IPR035965">
    <property type="entry name" value="PAS-like_dom_sf"/>
</dbReference>
<keyword evidence="3" id="KW-0157">Chromophore</keyword>
<dbReference type="InterPro" id="IPR001294">
    <property type="entry name" value="Phytochrome"/>
</dbReference>
<dbReference type="GO" id="GO:0009584">
    <property type="term" value="P:detection of visible light"/>
    <property type="evidence" value="ECO:0007669"/>
    <property type="project" value="InterPro"/>
</dbReference>
<evidence type="ECO:0000313" key="6">
    <source>
        <dbReference type="EMBL" id="AUB83172.1"/>
    </source>
</evidence>
<proteinExistence type="predicted"/>
<dbReference type="OrthoDB" id="9808408at2"/>
<evidence type="ECO:0000256" key="1">
    <source>
        <dbReference type="ARBA" id="ARBA00022543"/>
    </source>
</evidence>
<reference evidence="6 7" key="1">
    <citation type="submission" date="2017-03" db="EMBL/GenBank/DDBJ databases">
        <title>Complete genome sequence of Candidatus 'Thiodictyon syntrophicum' sp. nov. strain Cad16T, a photolithoautotroph purple sulfur bacterium isolated from an alpine meromictic lake.</title>
        <authorList>
            <person name="Luedin S.M."/>
            <person name="Pothier J.F."/>
            <person name="Danza F."/>
            <person name="Storelli N."/>
            <person name="Wittwer M."/>
            <person name="Tonolla M."/>
        </authorList>
    </citation>
    <scope>NUCLEOTIDE SEQUENCE [LARGE SCALE GENOMIC DNA]</scope>
    <source>
        <strain evidence="6 7">Cad16T</strain>
    </source>
</reference>
<dbReference type="PRINTS" id="PR01033">
    <property type="entry name" value="PHYTOCHROME"/>
</dbReference>
<evidence type="ECO:0000256" key="4">
    <source>
        <dbReference type="ARBA" id="ARBA00023170"/>
    </source>
</evidence>
<dbReference type="InterPro" id="IPR016132">
    <property type="entry name" value="Phyto_chromo_attachment"/>
</dbReference>
<keyword evidence="4" id="KW-0675">Receptor</keyword>
<dbReference type="KEGG" id="tsy:THSYN_20990"/>
<keyword evidence="1" id="KW-0600">Photoreceptor protein</keyword>
<dbReference type="AlphaFoldDB" id="A0A2K8UC44"/>
<dbReference type="EMBL" id="CP020370">
    <property type="protein sequence ID" value="AUB83172.1"/>
    <property type="molecule type" value="Genomic_DNA"/>
</dbReference>
<dbReference type="PANTHER" id="PTHR43065">
    <property type="entry name" value="SENSOR HISTIDINE KINASE"/>
    <property type="match status" value="1"/>
</dbReference>
<keyword evidence="7" id="KW-1185">Reference proteome</keyword>